<gene>
    <name evidence="5" type="primary">CSON004257</name>
</gene>
<evidence type="ECO:0000313" key="5">
    <source>
        <dbReference type="EMBL" id="SSX31921.1"/>
    </source>
</evidence>
<dbReference type="OMA" id="HYMELAN"/>
<keyword evidence="1" id="KW-0863">Zinc-finger</keyword>
<name>A0A336MQW2_CULSO</name>
<feature type="domain" description="CCHC-type" evidence="3">
    <location>
        <begin position="187"/>
        <end position="201"/>
    </location>
</feature>
<dbReference type="GO" id="GO:0008270">
    <property type="term" value="F:zinc ion binding"/>
    <property type="evidence" value="ECO:0007669"/>
    <property type="project" value="UniProtKB-KW"/>
</dbReference>
<dbReference type="PANTHER" id="PTHR47481:SF7">
    <property type="entry name" value="CCHC-TYPE DOMAIN-CONTAINING PROTEIN"/>
    <property type="match status" value="1"/>
</dbReference>
<organism evidence="5">
    <name type="scientific">Culicoides sonorensis</name>
    <name type="common">Biting midge</name>
    <dbReference type="NCBI Taxonomy" id="179676"/>
    <lineage>
        <taxon>Eukaryota</taxon>
        <taxon>Metazoa</taxon>
        <taxon>Ecdysozoa</taxon>
        <taxon>Arthropoda</taxon>
        <taxon>Hexapoda</taxon>
        <taxon>Insecta</taxon>
        <taxon>Pterygota</taxon>
        <taxon>Neoptera</taxon>
        <taxon>Endopterygota</taxon>
        <taxon>Diptera</taxon>
        <taxon>Nematocera</taxon>
        <taxon>Chironomoidea</taxon>
        <taxon>Ceratopogonidae</taxon>
        <taxon>Ceratopogoninae</taxon>
        <taxon>Culicoides</taxon>
        <taxon>Monoculicoides</taxon>
    </lineage>
</organism>
<dbReference type="Pfam" id="PF22936">
    <property type="entry name" value="Pol_BBD"/>
    <property type="match status" value="1"/>
</dbReference>
<dbReference type="Gene3D" id="4.10.60.10">
    <property type="entry name" value="Zinc finger, CCHC-type"/>
    <property type="match status" value="1"/>
</dbReference>
<feature type="compositionally biased region" description="Polar residues" evidence="2">
    <location>
        <begin position="210"/>
        <end position="229"/>
    </location>
</feature>
<dbReference type="VEuPathDB" id="VectorBase:CSON004257"/>
<dbReference type="Pfam" id="PF14223">
    <property type="entry name" value="Retrotran_gag_2"/>
    <property type="match status" value="1"/>
</dbReference>
<dbReference type="EMBL" id="UFQT01001832">
    <property type="protein sequence ID" value="SSX31921.1"/>
    <property type="molecule type" value="Genomic_DNA"/>
</dbReference>
<dbReference type="GO" id="GO:0003676">
    <property type="term" value="F:nucleic acid binding"/>
    <property type="evidence" value="ECO:0007669"/>
    <property type="project" value="InterPro"/>
</dbReference>
<dbReference type="InterPro" id="IPR036875">
    <property type="entry name" value="Znf_CCHC_sf"/>
</dbReference>
<reference evidence="4" key="1">
    <citation type="submission" date="2018-04" db="EMBL/GenBank/DDBJ databases">
        <authorList>
            <person name="Go L.Y."/>
            <person name="Mitchell J.A."/>
        </authorList>
    </citation>
    <scope>NUCLEOTIDE SEQUENCE</scope>
    <source>
        <tissue evidence="4">Whole organism</tissue>
    </source>
</reference>
<reference evidence="5" key="2">
    <citation type="submission" date="2018-07" db="EMBL/GenBank/DDBJ databases">
        <authorList>
            <person name="Quirk P.G."/>
            <person name="Krulwich T.A."/>
        </authorList>
    </citation>
    <scope>NUCLEOTIDE SEQUENCE</scope>
</reference>
<feature type="region of interest" description="Disordered" evidence="2">
    <location>
        <begin position="362"/>
        <end position="382"/>
    </location>
</feature>
<evidence type="ECO:0000256" key="2">
    <source>
        <dbReference type="SAM" id="MobiDB-lite"/>
    </source>
</evidence>
<sequence>MFLFREKHWQELVETEPSAVDLANPEWKSRDNKAMNFIVRCIADSHIEYVVDEKTSFSMLQKLENVFQRKTIGTKIHLKKSLLSLKCSEGKPLDLFFKEFDTAARAFKSAGGTLDAMEEIIHLLSAMPESYSQVVTALETLNEDCLTVERVKSRLLECELRQNSQKHHVTRSEELPASFNTSNKQIKCYICGKVGHKANKCYNKKKFKRQTNQAGSSNNRNTNNGDVSNSRSFVMNVVKEEDEVDHEYCAIIDSGCTDHIINDANMIEYNKNLYANCSINVAKEGETMNASKAGNLSINTVVDGREMTGTLHDVLLVESARLNLISVSQIDKKGGKVVFENGKATIFMNNNVIGTGKLQNVPRVKAPSTSTPHTVSRPSPNVVTPINRTVVERNQTVDVFETPNVVNEVPQSTRPKRNVRRPLRYDEYETDYDIHCAYNLINDTPVSYNDIMGRDDEKQWVEAVYACDFNVDLVKTNFPSLFNEVCISVVACKFQFQTLALL</sequence>
<keyword evidence="1" id="KW-0479">Metal-binding</keyword>
<feature type="region of interest" description="Disordered" evidence="2">
    <location>
        <begin position="209"/>
        <end position="229"/>
    </location>
</feature>
<dbReference type="PROSITE" id="PS50158">
    <property type="entry name" value="ZF_CCHC"/>
    <property type="match status" value="1"/>
</dbReference>
<dbReference type="SMART" id="SM00343">
    <property type="entry name" value="ZnF_C2HC"/>
    <property type="match status" value="1"/>
</dbReference>
<evidence type="ECO:0000256" key="1">
    <source>
        <dbReference type="PROSITE-ProRule" id="PRU00047"/>
    </source>
</evidence>
<dbReference type="AlphaFoldDB" id="A0A336MQW2"/>
<evidence type="ECO:0000313" key="4">
    <source>
        <dbReference type="EMBL" id="SSX12478.1"/>
    </source>
</evidence>
<keyword evidence="1" id="KW-0862">Zinc</keyword>
<accession>A0A336MQW2</accession>
<proteinExistence type="predicted"/>
<feature type="compositionally biased region" description="Polar residues" evidence="2">
    <location>
        <begin position="367"/>
        <end position="382"/>
    </location>
</feature>
<dbReference type="EMBL" id="UFQS01001832">
    <property type="protein sequence ID" value="SSX12478.1"/>
    <property type="molecule type" value="Genomic_DNA"/>
</dbReference>
<dbReference type="InterPro" id="IPR054722">
    <property type="entry name" value="PolX-like_BBD"/>
</dbReference>
<protein>
    <submittedName>
        <fullName evidence="5">CSON004257 protein</fullName>
    </submittedName>
</protein>
<dbReference type="PANTHER" id="PTHR47481">
    <property type="match status" value="1"/>
</dbReference>
<dbReference type="SUPFAM" id="SSF57756">
    <property type="entry name" value="Retrovirus zinc finger-like domains"/>
    <property type="match status" value="1"/>
</dbReference>
<evidence type="ECO:0000259" key="3">
    <source>
        <dbReference type="PROSITE" id="PS50158"/>
    </source>
</evidence>
<dbReference type="InterPro" id="IPR001878">
    <property type="entry name" value="Znf_CCHC"/>
</dbReference>